<sequence>MAPKLRPRKKQKTEIQRTTGPAPPGSTGFADLPPELLLEIVNHLPLFPVPCNHLDSPMKESTNTRQEVLMVLVQLCCSFRRALVHHLWEEIILCSLHGGQRNTTTNPAWIRHSCGLDQGPYCASCERYLAFEIVSQLETVTTIVPEFARCLSLLPNLTTLQLFYNLSAHALVRDIQKAFSRYQYPNIRTLVIPVDTGSLKVLKACSNLRHLHFTSIKYFYTMDICPTVEKFTGESLPSLRPILFRSLPNLKYFQMSTMGSSYHPYPHSYAHYAEALSLLRLLEVVEIAIIQEEAKEEAKALRGSVASVLARMPVVSGIKRRVEVCDYTTRSS</sequence>
<dbReference type="EMBL" id="ML208264">
    <property type="protein sequence ID" value="TFK75079.1"/>
    <property type="molecule type" value="Genomic_DNA"/>
</dbReference>
<evidence type="ECO:0000313" key="1">
    <source>
        <dbReference type="EMBL" id="TFK75079.1"/>
    </source>
</evidence>
<dbReference type="Proteomes" id="UP000308600">
    <property type="component" value="Unassembled WGS sequence"/>
</dbReference>
<organism evidence="1 2">
    <name type="scientific">Pluteus cervinus</name>
    <dbReference type="NCBI Taxonomy" id="181527"/>
    <lineage>
        <taxon>Eukaryota</taxon>
        <taxon>Fungi</taxon>
        <taxon>Dikarya</taxon>
        <taxon>Basidiomycota</taxon>
        <taxon>Agaricomycotina</taxon>
        <taxon>Agaricomycetes</taxon>
        <taxon>Agaricomycetidae</taxon>
        <taxon>Agaricales</taxon>
        <taxon>Pluteineae</taxon>
        <taxon>Pluteaceae</taxon>
        <taxon>Pluteus</taxon>
    </lineage>
</organism>
<evidence type="ECO:0000313" key="2">
    <source>
        <dbReference type="Proteomes" id="UP000308600"/>
    </source>
</evidence>
<accession>A0ACD3BBI9</accession>
<gene>
    <name evidence="1" type="ORF">BDN72DRAFT_955096</name>
</gene>
<reference evidence="1 2" key="1">
    <citation type="journal article" date="2019" name="Nat. Ecol. Evol.">
        <title>Megaphylogeny resolves global patterns of mushroom evolution.</title>
        <authorList>
            <person name="Varga T."/>
            <person name="Krizsan K."/>
            <person name="Foldi C."/>
            <person name="Dima B."/>
            <person name="Sanchez-Garcia M."/>
            <person name="Sanchez-Ramirez S."/>
            <person name="Szollosi G.J."/>
            <person name="Szarkandi J.G."/>
            <person name="Papp V."/>
            <person name="Albert L."/>
            <person name="Andreopoulos W."/>
            <person name="Angelini C."/>
            <person name="Antonin V."/>
            <person name="Barry K.W."/>
            <person name="Bougher N.L."/>
            <person name="Buchanan P."/>
            <person name="Buyck B."/>
            <person name="Bense V."/>
            <person name="Catcheside P."/>
            <person name="Chovatia M."/>
            <person name="Cooper J."/>
            <person name="Damon W."/>
            <person name="Desjardin D."/>
            <person name="Finy P."/>
            <person name="Geml J."/>
            <person name="Haridas S."/>
            <person name="Hughes K."/>
            <person name="Justo A."/>
            <person name="Karasinski D."/>
            <person name="Kautmanova I."/>
            <person name="Kiss B."/>
            <person name="Kocsube S."/>
            <person name="Kotiranta H."/>
            <person name="LaButti K.M."/>
            <person name="Lechner B.E."/>
            <person name="Liimatainen K."/>
            <person name="Lipzen A."/>
            <person name="Lukacs Z."/>
            <person name="Mihaltcheva S."/>
            <person name="Morgado L.N."/>
            <person name="Niskanen T."/>
            <person name="Noordeloos M.E."/>
            <person name="Ohm R.A."/>
            <person name="Ortiz-Santana B."/>
            <person name="Ovrebo C."/>
            <person name="Racz N."/>
            <person name="Riley R."/>
            <person name="Savchenko A."/>
            <person name="Shiryaev A."/>
            <person name="Soop K."/>
            <person name="Spirin V."/>
            <person name="Szebenyi C."/>
            <person name="Tomsovsky M."/>
            <person name="Tulloss R.E."/>
            <person name="Uehling J."/>
            <person name="Grigoriev I.V."/>
            <person name="Vagvolgyi C."/>
            <person name="Papp T."/>
            <person name="Martin F.M."/>
            <person name="Miettinen O."/>
            <person name="Hibbett D.S."/>
            <person name="Nagy L.G."/>
        </authorList>
    </citation>
    <scope>NUCLEOTIDE SEQUENCE [LARGE SCALE GENOMIC DNA]</scope>
    <source>
        <strain evidence="1 2">NL-1719</strain>
    </source>
</reference>
<proteinExistence type="predicted"/>
<name>A0ACD3BBI9_9AGAR</name>
<keyword evidence="2" id="KW-1185">Reference proteome</keyword>
<protein>
    <submittedName>
        <fullName evidence="1">Uncharacterized protein</fullName>
    </submittedName>
</protein>